<dbReference type="PANTHER" id="PTHR10013">
    <property type="entry name" value="GENERAL VESICULAR TRANSPORT FACTOR P115"/>
    <property type="match status" value="1"/>
</dbReference>
<evidence type="ECO:0000256" key="7">
    <source>
        <dbReference type="ARBA" id="ARBA00023054"/>
    </source>
</evidence>
<dbReference type="InterPro" id="IPR011989">
    <property type="entry name" value="ARM-like"/>
</dbReference>
<feature type="coiled-coil region" evidence="9">
    <location>
        <begin position="1229"/>
        <end position="1297"/>
    </location>
</feature>
<dbReference type="Pfam" id="PF01926">
    <property type="entry name" value="MMR_HSR1"/>
    <property type="match status" value="1"/>
</dbReference>
<dbReference type="InterPro" id="IPR016024">
    <property type="entry name" value="ARM-type_fold"/>
</dbReference>
<feature type="compositionally biased region" description="Basic and acidic residues" evidence="10">
    <location>
        <begin position="1695"/>
        <end position="1707"/>
    </location>
</feature>
<gene>
    <name evidence="14" type="ORF">OKIOD_LOCUS5112</name>
</gene>
<dbReference type="InterPro" id="IPR027417">
    <property type="entry name" value="P-loop_NTPase"/>
</dbReference>
<feature type="domain" description="Uso1/p115-like vesicle tethering protein C-terminal" evidence="13">
    <location>
        <begin position="1675"/>
        <end position="1790"/>
    </location>
</feature>
<dbReference type="InterPro" id="IPR041209">
    <property type="entry name" value="P115_Arm_rpt"/>
</dbReference>
<keyword evidence="15" id="KW-1185">Reference proteome</keyword>
<evidence type="ECO:0000256" key="6">
    <source>
        <dbReference type="ARBA" id="ARBA00023034"/>
    </source>
</evidence>
<evidence type="ECO:0000259" key="11">
    <source>
        <dbReference type="Pfam" id="PF01926"/>
    </source>
</evidence>
<evidence type="ECO:0000256" key="3">
    <source>
        <dbReference type="ARBA" id="ARBA00004555"/>
    </source>
</evidence>
<evidence type="ECO:0000256" key="2">
    <source>
        <dbReference type="ARBA" id="ARBA00004496"/>
    </source>
</evidence>
<dbReference type="Pfam" id="PF04869">
    <property type="entry name" value="Uso1_p115_head"/>
    <property type="match status" value="1"/>
</dbReference>
<feature type="compositionally biased region" description="Basic and acidic residues" evidence="10">
    <location>
        <begin position="1715"/>
        <end position="1730"/>
    </location>
</feature>
<evidence type="ECO:0000256" key="9">
    <source>
        <dbReference type="SAM" id="Coils"/>
    </source>
</evidence>
<feature type="coiled-coil region" evidence="9">
    <location>
        <begin position="1356"/>
        <end position="1625"/>
    </location>
</feature>
<dbReference type="PANTHER" id="PTHR10013:SF0">
    <property type="entry name" value="GENERAL VESICULAR TRANSPORT FACTOR P115"/>
    <property type="match status" value="1"/>
</dbReference>
<sequence length="1794" mass="201104">MWKGVARCRRLVVSDRLARDSQIVHRLQAHDIERGEENAKYSSAEKASEYRGNLINIERRITPYRKVNEETEFKKLWQLQNLAILKNFNLKVPKDQQKVVRVAVIGRANSGKSTLINRLIGRNACPVANQNDSTYRTSIHSVQKENIIYEFVDLPGVPDVISPTGVGEYTFRRRNKEAAANNESGNRSLFQRDNANFATNDIFVKNCDVILVCADLTSRMTLAGNLTVMVYKLLKRNPHIPAMLVLTKSDRLKYRTNYKFRNMERKNARLLKLVDIVDKVTEGHLNGQLTESGRHKFFNKPENVIQMKPTTVEIEESGLEQRRPMRFRRMSQVRQVESILRLANSWRWDDLNLHEKRLYQLGNRGWRYFESVFPVTMEMPQTTDVIFEKLAEKALPREWDVNEILDGQLDPFELIEENVSMACLGMTKQGKHKFAAVTDINHVEVNGSPSEAEIRLDLDLSLKTDAERLHLKKNLRSTGKDMLYMEKTYSKYMIRIRNTLENKLKAAFAVKKVDVNLNFLTKELKNEPIVNIAPKMERIPEEIPNYSERVPAPSPQASFDTFFVDSDDFHFMNDNVKRTYLKGLSVQQKKAAGIFEAEEMEKAKKIKEKHTRKYGRDDSHDRFDNRPKIFFEMSWFGLGAGQTQDEPDGAEIVKKLSARVASATLLDDRRDSIRALKSMSKKFRREVTEFGLASILELIREENDSECRSLALDAILILIGADDEEDIPCPVARDTALHISQSKDLISLFFNVIDDGETKAKLSGLRLLTALARNYPVEVQNVIQERPGGSSMLVDGIGSANELLRNECLLLLIAVAENNQILQKIIAFENTFEIALNVAGAEGGIDGGPVSEDCFALLLTLLKDNQSNVTFFRETALIPRLIPFLDAVSSGDENWTAGKINCCLLFLGIIRSLVSTTLPGNISLPNQKSIRKTGLFAKLMNFIMGVSVPEEVLTEVILTVSECARRYNEAQTDLAALVAPPPKNLPALVVLLKSMVNSKQPLSLRLGVLYCTCSLLIKNPQCQKATIDSLLPSENPSSFTAGVIISGGLFKADPLTCWLSAAAMAEAVFDCPEQQAALSRVQLSSQAGTASLSSFLTGSLAHSQSPHARLGILQLIAVWCAGCQEAAKRFIDEGNLVSTLQLMLDGSPSDSIMLLIQGVAALVMGLLAINDNSDQVVTSLRKRPGPDQFLDALAGVAKSPSYASAAGNACPSASDPEELLIFNSFTRIYRQYEAKVGRYVANFEEVQAEMAVKHANEEKIKVLESQLAELQQNSAAFQNAEAMLKQMSEENEQLKRDLANRPKIDLPEGLSEDEIRQRLSEELRPEVESEVRASLAEDLSAGVKDELRETLASEIRKELEETVLEALEEELRAKVELELAGPEAAQKDARLAELEQDLNESTEQSSSLLEQLNEMTAQFTSQKKELDELAAKHSALEKSTSNVAQHHENQLLQLQKLLQTATTEIQARDAKIQELISSPNAGNSQEIARLNQEMVKLENTAKIAIGDKQAMINRLEAKISQLESAIPMTPVLPEGHDSPQDSSQLDQLKKTIEELEAKAEERQLHIEKVESENQQLSGQNSESFEKISSIESLMSERENTAQMEIESKNKEIERLSSLVSALESTAAEKLEPEVGDNGEMELLLEKLALLETTSKQELAEKTAKIDAAENDRKVQVSQLQQLLEKSEVERENLESRFTELEKDHSKLGELTSENSKLKLELENSKKEIKALKSQPQKSEGVSSSETEAELEELKKDQEDLLELLSDQQLKISDYRSRLKEANQPVTDDEDIELE</sequence>
<evidence type="ECO:0000259" key="12">
    <source>
        <dbReference type="Pfam" id="PF04869"/>
    </source>
</evidence>
<evidence type="ECO:0000256" key="5">
    <source>
        <dbReference type="ARBA" id="ARBA00022737"/>
    </source>
</evidence>
<evidence type="ECO:0000256" key="1">
    <source>
        <dbReference type="ARBA" id="ARBA00004184"/>
    </source>
</evidence>
<keyword evidence="4" id="KW-0963">Cytoplasm</keyword>
<dbReference type="Pfam" id="PF18770">
    <property type="entry name" value="Arm_vescicular"/>
    <property type="match status" value="1"/>
</dbReference>
<keyword evidence="6" id="KW-0333">Golgi apparatus</keyword>
<dbReference type="Gene3D" id="3.40.50.300">
    <property type="entry name" value="P-loop containing nucleotide triphosphate hydrolases"/>
    <property type="match status" value="1"/>
</dbReference>
<dbReference type="Pfam" id="PF04871">
    <property type="entry name" value="Uso1_p115_C"/>
    <property type="match status" value="1"/>
</dbReference>
<protein>
    <submittedName>
        <fullName evidence="14">Oidioi.mRNA.OKI2018_I69.XSR.g13554.t1.cds</fullName>
    </submittedName>
</protein>
<reference evidence="14 15" key="1">
    <citation type="submission" date="2021-04" db="EMBL/GenBank/DDBJ databases">
        <authorList>
            <person name="Bliznina A."/>
        </authorList>
    </citation>
    <scope>NUCLEOTIDE SEQUENCE [LARGE SCALE GENOMIC DNA]</scope>
</reference>
<evidence type="ECO:0000256" key="4">
    <source>
        <dbReference type="ARBA" id="ARBA00022490"/>
    </source>
</evidence>
<feature type="region of interest" description="Disordered" evidence="10">
    <location>
        <begin position="1695"/>
        <end position="1753"/>
    </location>
</feature>
<name>A0ABN7S779_OIKDI</name>
<feature type="region of interest" description="Disordered" evidence="10">
    <location>
        <begin position="1773"/>
        <end position="1794"/>
    </location>
</feature>
<feature type="domain" description="Vesicle tethering protein Uso1/P115-like head" evidence="12">
    <location>
        <begin position="984"/>
        <end position="1208"/>
    </location>
</feature>
<accession>A0ABN7S779</accession>
<evidence type="ECO:0000313" key="14">
    <source>
        <dbReference type="EMBL" id="CAG5094436.1"/>
    </source>
</evidence>
<dbReference type="EMBL" id="OU015569">
    <property type="protein sequence ID" value="CAG5094436.1"/>
    <property type="molecule type" value="Genomic_DNA"/>
</dbReference>
<dbReference type="SUPFAM" id="SSF52540">
    <property type="entry name" value="P-loop containing nucleoside triphosphate hydrolases"/>
    <property type="match status" value="1"/>
</dbReference>
<keyword evidence="8" id="KW-0472">Membrane</keyword>
<dbReference type="Proteomes" id="UP001158576">
    <property type="component" value="Chromosome XSR"/>
</dbReference>
<evidence type="ECO:0000256" key="8">
    <source>
        <dbReference type="ARBA" id="ARBA00023136"/>
    </source>
</evidence>
<evidence type="ECO:0000259" key="13">
    <source>
        <dbReference type="Pfam" id="PF04871"/>
    </source>
</evidence>
<dbReference type="CDD" id="cd00882">
    <property type="entry name" value="Ras_like_GTPase"/>
    <property type="match status" value="1"/>
</dbReference>
<keyword evidence="7 9" id="KW-0175">Coiled coil</keyword>
<dbReference type="InterPro" id="IPR006073">
    <property type="entry name" value="GTP-bd"/>
</dbReference>
<dbReference type="SUPFAM" id="SSF48371">
    <property type="entry name" value="ARM repeat"/>
    <property type="match status" value="1"/>
</dbReference>
<dbReference type="InterPro" id="IPR024095">
    <property type="entry name" value="Vesicle_P115"/>
</dbReference>
<evidence type="ECO:0000256" key="10">
    <source>
        <dbReference type="SAM" id="MobiDB-lite"/>
    </source>
</evidence>
<organism evidence="14 15">
    <name type="scientific">Oikopleura dioica</name>
    <name type="common">Tunicate</name>
    <dbReference type="NCBI Taxonomy" id="34765"/>
    <lineage>
        <taxon>Eukaryota</taxon>
        <taxon>Metazoa</taxon>
        <taxon>Chordata</taxon>
        <taxon>Tunicata</taxon>
        <taxon>Appendicularia</taxon>
        <taxon>Copelata</taxon>
        <taxon>Oikopleuridae</taxon>
        <taxon>Oikopleura</taxon>
    </lineage>
</organism>
<keyword evidence="5" id="KW-0677">Repeat</keyword>
<dbReference type="InterPro" id="IPR006953">
    <property type="entry name" value="Vesicle_Uso1_P115_head"/>
</dbReference>
<proteinExistence type="predicted"/>
<dbReference type="InterPro" id="IPR006955">
    <property type="entry name" value="Uso1_p115_C"/>
</dbReference>
<feature type="domain" description="G" evidence="11">
    <location>
        <begin position="101"/>
        <end position="248"/>
    </location>
</feature>
<dbReference type="Gene3D" id="1.25.10.10">
    <property type="entry name" value="Leucine-rich Repeat Variant"/>
    <property type="match status" value="1"/>
</dbReference>
<evidence type="ECO:0000313" key="15">
    <source>
        <dbReference type="Proteomes" id="UP001158576"/>
    </source>
</evidence>
<comment type="subcellular location">
    <subcellularLocation>
        <location evidence="2">Cytoplasm</location>
    </subcellularLocation>
    <subcellularLocation>
        <location evidence="1">Endomembrane system</location>
        <topology evidence="1">Peripheral membrane protein</topology>
    </subcellularLocation>
    <subcellularLocation>
        <location evidence="3">Golgi apparatus</location>
    </subcellularLocation>
</comment>